<dbReference type="AlphaFoldDB" id="A0A3A1URQ5"/>
<proteinExistence type="predicted"/>
<reference evidence="2 3" key="1">
    <citation type="submission" date="2018-09" db="EMBL/GenBank/DDBJ databases">
        <title>Paenibacillus aracenensis nov. sp. isolated from a cave in southern Spain.</title>
        <authorList>
            <person name="Jurado V."/>
            <person name="Gutierrez-Patricio S."/>
            <person name="Gonzalez-Pimentel J.L."/>
            <person name="Miller A.Z."/>
            <person name="Laiz L."/>
            <person name="Saiz-Jimenez C."/>
        </authorList>
    </citation>
    <scope>NUCLEOTIDE SEQUENCE [LARGE SCALE GENOMIC DNA]</scope>
    <source>
        <strain evidence="2 3">DSM 22867</strain>
    </source>
</reference>
<dbReference type="Proteomes" id="UP000266482">
    <property type="component" value="Unassembled WGS sequence"/>
</dbReference>
<evidence type="ECO:0000313" key="3">
    <source>
        <dbReference type="Proteomes" id="UP000266482"/>
    </source>
</evidence>
<dbReference type="RefSeq" id="WP_119600931.1">
    <property type="nucleotide sequence ID" value="NZ_QXQA01000011.1"/>
</dbReference>
<feature type="compositionally biased region" description="Basic and acidic residues" evidence="1">
    <location>
        <begin position="1"/>
        <end position="21"/>
    </location>
</feature>
<evidence type="ECO:0000313" key="2">
    <source>
        <dbReference type="EMBL" id="RIX51198.1"/>
    </source>
</evidence>
<dbReference type="Pfam" id="PF13215">
    <property type="entry name" value="DUF4023"/>
    <property type="match status" value="1"/>
</dbReference>
<protein>
    <submittedName>
        <fullName evidence="2">DUF4023 domain-containing protein</fullName>
    </submittedName>
</protein>
<accession>A0A3A1URQ5</accession>
<keyword evidence="3" id="KW-1185">Reference proteome</keyword>
<gene>
    <name evidence="2" type="ORF">D3P08_17115</name>
</gene>
<sequence>MDTHEFVEKVKETQKKQEHNRRMSGNGVPSAPLPNKQHSTNK</sequence>
<organism evidence="2 3">
    <name type="scientific">Paenibacillus nanensis</name>
    <dbReference type="NCBI Taxonomy" id="393251"/>
    <lineage>
        <taxon>Bacteria</taxon>
        <taxon>Bacillati</taxon>
        <taxon>Bacillota</taxon>
        <taxon>Bacilli</taxon>
        <taxon>Bacillales</taxon>
        <taxon>Paenibacillaceae</taxon>
        <taxon>Paenibacillus</taxon>
    </lineage>
</organism>
<dbReference type="EMBL" id="QXQA01000011">
    <property type="protein sequence ID" value="RIX51198.1"/>
    <property type="molecule type" value="Genomic_DNA"/>
</dbReference>
<name>A0A3A1URQ5_9BACL</name>
<comment type="caution">
    <text evidence="2">The sequence shown here is derived from an EMBL/GenBank/DDBJ whole genome shotgun (WGS) entry which is preliminary data.</text>
</comment>
<evidence type="ECO:0000256" key="1">
    <source>
        <dbReference type="SAM" id="MobiDB-lite"/>
    </source>
</evidence>
<feature type="region of interest" description="Disordered" evidence="1">
    <location>
        <begin position="1"/>
        <end position="42"/>
    </location>
</feature>
<dbReference type="InterPro" id="IPR025097">
    <property type="entry name" value="DUF4023"/>
</dbReference>